<keyword evidence="1" id="KW-0732">Signal</keyword>
<dbReference type="InterPro" id="IPR032320">
    <property type="entry name" value="GH18_BT1044-like"/>
</dbReference>
<dbReference type="GO" id="GO:0016787">
    <property type="term" value="F:hydrolase activity"/>
    <property type="evidence" value="ECO:0007669"/>
    <property type="project" value="UniProtKB-KW"/>
</dbReference>
<dbReference type="SUPFAM" id="SSF51445">
    <property type="entry name" value="(Trans)glycosidases"/>
    <property type="match status" value="1"/>
</dbReference>
<accession>A0ABW6A2U0</accession>
<dbReference type="PROSITE" id="PS51257">
    <property type="entry name" value="PROKAR_LIPOPROTEIN"/>
    <property type="match status" value="1"/>
</dbReference>
<name>A0ABW6A2U0_9BACT</name>
<dbReference type="InterPro" id="IPR001579">
    <property type="entry name" value="Glyco_hydro_18_chit_AS"/>
</dbReference>
<dbReference type="Gene3D" id="3.20.20.80">
    <property type="entry name" value="Glycosidases"/>
    <property type="match status" value="1"/>
</dbReference>
<dbReference type="Pfam" id="PF16141">
    <property type="entry name" value="GH18_BT1044-like"/>
    <property type="match status" value="1"/>
</dbReference>
<keyword evidence="2" id="KW-0378">Hydrolase</keyword>
<feature type="chain" id="PRO_5047345204" evidence="1">
    <location>
        <begin position="23"/>
        <end position="350"/>
    </location>
</feature>
<dbReference type="EMBL" id="JBHUOZ010000001">
    <property type="protein sequence ID" value="MFD2918248.1"/>
    <property type="molecule type" value="Genomic_DNA"/>
</dbReference>
<sequence length="350" mass="39222">MRSTKNTILMLLVLLVSFAACVKEKALEIQKPFTYDEQYYANLRAYKKTDHTLCFGWYAAYAPIEGTSGYKDPASWGERILGIPDSMDIVSLWMGIPSNDPNSPAYAPIAYKDMHYVREKKGTRFVVPTITRMNKIITLRDGTQYDLRLNHNDAGIEVYGQYLVDQVLDAGLDGVDLDYEPDGDWIQGANFTKLVQYIAKFFGPKSPNPEKLLIIDFYSLVPPVATGEYADYFIRQAYSQGTGGIQTAANLQNYYNAVQTAVPASKFIVTENFGDFAENGGTPFTEANGNTLSSDGSRMYSLEGMARWNPTQGKKAGFGAFYFDRDYYSKTGIPYYNVRRAIQLINPAAK</sequence>
<protein>
    <submittedName>
        <fullName evidence="2">Glycoside hydrolase family 18</fullName>
    </submittedName>
</protein>
<evidence type="ECO:0000256" key="1">
    <source>
        <dbReference type="SAM" id="SignalP"/>
    </source>
</evidence>
<dbReference type="RefSeq" id="WP_386094036.1">
    <property type="nucleotide sequence ID" value="NZ_JBHUOZ010000001.1"/>
</dbReference>
<proteinExistence type="predicted"/>
<keyword evidence="3" id="KW-1185">Reference proteome</keyword>
<evidence type="ECO:0000313" key="3">
    <source>
        <dbReference type="Proteomes" id="UP001597511"/>
    </source>
</evidence>
<organism evidence="2 3">
    <name type="scientific">Terrimonas rubra</name>
    <dbReference type="NCBI Taxonomy" id="1035890"/>
    <lineage>
        <taxon>Bacteria</taxon>
        <taxon>Pseudomonadati</taxon>
        <taxon>Bacteroidota</taxon>
        <taxon>Chitinophagia</taxon>
        <taxon>Chitinophagales</taxon>
        <taxon>Chitinophagaceae</taxon>
        <taxon>Terrimonas</taxon>
    </lineage>
</organism>
<gene>
    <name evidence="2" type="ORF">ACFS6H_00925</name>
</gene>
<feature type="signal peptide" evidence="1">
    <location>
        <begin position="1"/>
        <end position="22"/>
    </location>
</feature>
<dbReference type="InterPro" id="IPR017853">
    <property type="entry name" value="GH"/>
</dbReference>
<evidence type="ECO:0000313" key="2">
    <source>
        <dbReference type="EMBL" id="MFD2918248.1"/>
    </source>
</evidence>
<reference evidence="3" key="1">
    <citation type="journal article" date="2019" name="Int. J. Syst. Evol. Microbiol.">
        <title>The Global Catalogue of Microorganisms (GCM) 10K type strain sequencing project: providing services to taxonomists for standard genome sequencing and annotation.</title>
        <authorList>
            <consortium name="The Broad Institute Genomics Platform"/>
            <consortium name="The Broad Institute Genome Sequencing Center for Infectious Disease"/>
            <person name="Wu L."/>
            <person name="Ma J."/>
        </authorList>
    </citation>
    <scope>NUCLEOTIDE SEQUENCE [LARGE SCALE GENOMIC DNA]</scope>
    <source>
        <strain evidence="3">KCTC 23299</strain>
    </source>
</reference>
<dbReference type="PROSITE" id="PS01095">
    <property type="entry name" value="GH18_1"/>
    <property type="match status" value="1"/>
</dbReference>
<dbReference type="Proteomes" id="UP001597511">
    <property type="component" value="Unassembled WGS sequence"/>
</dbReference>
<comment type="caution">
    <text evidence="2">The sequence shown here is derived from an EMBL/GenBank/DDBJ whole genome shotgun (WGS) entry which is preliminary data.</text>
</comment>